<keyword evidence="7 8" id="KW-1133">Transmembrane helix</keyword>
<dbReference type="InterPro" id="IPR036890">
    <property type="entry name" value="HATPase_C_sf"/>
</dbReference>
<evidence type="ECO:0000259" key="9">
    <source>
        <dbReference type="PROSITE" id="PS50109"/>
    </source>
</evidence>
<protein>
    <recommendedName>
        <fullName evidence="2">histidine kinase</fullName>
        <ecNumber evidence="2">2.7.13.3</ecNumber>
    </recommendedName>
</protein>
<gene>
    <name evidence="10" type="ORF">MB09_02705</name>
</gene>
<accession>A0ABR5DMR7</accession>
<dbReference type="EC" id="2.7.13.3" evidence="2"/>
<dbReference type="SMART" id="SM00388">
    <property type="entry name" value="HisKA"/>
    <property type="match status" value="1"/>
</dbReference>
<feature type="domain" description="Histidine kinase" evidence="9">
    <location>
        <begin position="220"/>
        <end position="425"/>
    </location>
</feature>
<dbReference type="PANTHER" id="PTHR45436:SF5">
    <property type="entry name" value="SENSOR HISTIDINE KINASE TRCS"/>
    <property type="match status" value="1"/>
</dbReference>
<dbReference type="EMBL" id="JSVU01000001">
    <property type="protein sequence ID" value="KJJ40075.1"/>
    <property type="molecule type" value="Genomic_DNA"/>
</dbReference>
<dbReference type="PANTHER" id="PTHR45436">
    <property type="entry name" value="SENSOR HISTIDINE KINASE YKOH"/>
    <property type="match status" value="1"/>
</dbReference>
<name>A0ABR5DMR7_9FLAO</name>
<evidence type="ECO:0000256" key="1">
    <source>
        <dbReference type="ARBA" id="ARBA00000085"/>
    </source>
</evidence>
<dbReference type="SUPFAM" id="SSF55874">
    <property type="entry name" value="ATPase domain of HSP90 chaperone/DNA topoisomerase II/histidine kinase"/>
    <property type="match status" value="1"/>
</dbReference>
<dbReference type="PROSITE" id="PS50109">
    <property type="entry name" value="HIS_KIN"/>
    <property type="match status" value="1"/>
</dbReference>
<dbReference type="SUPFAM" id="SSF47384">
    <property type="entry name" value="Homodimeric domain of signal transducing histidine kinase"/>
    <property type="match status" value="1"/>
</dbReference>
<feature type="transmembrane region" description="Helical" evidence="8">
    <location>
        <begin position="135"/>
        <end position="158"/>
    </location>
</feature>
<evidence type="ECO:0000256" key="7">
    <source>
        <dbReference type="ARBA" id="ARBA00022989"/>
    </source>
</evidence>
<evidence type="ECO:0000256" key="2">
    <source>
        <dbReference type="ARBA" id="ARBA00012438"/>
    </source>
</evidence>
<keyword evidence="3" id="KW-0597">Phosphoprotein</keyword>
<dbReference type="InterPro" id="IPR050428">
    <property type="entry name" value="TCS_sensor_his_kinase"/>
</dbReference>
<evidence type="ECO:0000256" key="8">
    <source>
        <dbReference type="SAM" id="Phobius"/>
    </source>
</evidence>
<feature type="transmembrane region" description="Helical" evidence="8">
    <location>
        <begin position="7"/>
        <end position="28"/>
    </location>
</feature>
<keyword evidence="5 8" id="KW-0812">Transmembrane</keyword>
<comment type="catalytic activity">
    <reaction evidence="1">
        <text>ATP + protein L-histidine = ADP + protein N-phospho-L-histidine.</text>
        <dbReference type="EC" id="2.7.13.3"/>
    </reaction>
</comment>
<evidence type="ECO:0000313" key="11">
    <source>
        <dbReference type="Proteomes" id="UP000033497"/>
    </source>
</evidence>
<evidence type="ECO:0000313" key="10">
    <source>
        <dbReference type="EMBL" id="KJJ40075.1"/>
    </source>
</evidence>
<evidence type="ECO:0000256" key="5">
    <source>
        <dbReference type="ARBA" id="ARBA00022692"/>
    </source>
</evidence>
<reference evidence="10 11" key="1">
    <citation type="submission" date="2014-10" db="EMBL/GenBank/DDBJ databases">
        <title>Genome sequencing of Vitellibacter vladivostokensis KMM 3516.</title>
        <authorList>
            <person name="Thevarajoo S."/>
            <person name="Selvaratnam C."/>
            <person name="Goh K.M."/>
            <person name="Chong C.S."/>
        </authorList>
    </citation>
    <scope>NUCLEOTIDE SEQUENCE [LARGE SCALE GENOMIC DNA]</scope>
    <source>
        <strain evidence="10 11">KMM 3516</strain>
    </source>
</reference>
<dbReference type="Gene3D" id="3.30.565.10">
    <property type="entry name" value="Histidine kinase-like ATPase, C-terminal domain"/>
    <property type="match status" value="1"/>
</dbReference>
<dbReference type="CDD" id="cd00082">
    <property type="entry name" value="HisKA"/>
    <property type="match status" value="1"/>
</dbReference>
<evidence type="ECO:0000256" key="6">
    <source>
        <dbReference type="ARBA" id="ARBA00022777"/>
    </source>
</evidence>
<keyword evidence="6 10" id="KW-0418">Kinase</keyword>
<dbReference type="SMART" id="SM00387">
    <property type="entry name" value="HATPase_c"/>
    <property type="match status" value="1"/>
</dbReference>
<evidence type="ECO:0000256" key="4">
    <source>
        <dbReference type="ARBA" id="ARBA00022679"/>
    </source>
</evidence>
<sequence length="428" mass="49299">MKLLNRSLLYLSISFFFIIGIWSVIFYINLKDEIRDSIDDGLENNKLLLIQKVATDSTLLLQREFGGNNFEIHPIDRITALQVRDVYKDTLMYRQNEDDMEPVRILHSAFANDGKYYRIKIISSLVEEDDLLEDAFWSVVWLFFILVASIILINNLILRRVWNPFHELVARLRKFRLEKDTTAISVKTTTPEFLELQQAANALIRHSQEAFLSQKQFTENASHELQTPLAVISNKLELLLESETLNSKDAQTVAEVIQMAERMVQLNKSLLLLAKIENKQFDEPTSIGINSLLEETLTHFEDYIKYRNIEISKKFQNSITVFIDPSLARILVSNLIKNAVFHNIENGHIQLFLEGSKMTVCNAGSNKALNPEIVFQRFQKDANNNQSTGLGLAVCKAVCEFYDIPISYYYNEGEHCFVIDFTKIAKVL</sequence>
<comment type="caution">
    <text evidence="10">The sequence shown here is derived from an EMBL/GenBank/DDBJ whole genome shotgun (WGS) entry which is preliminary data.</text>
</comment>
<dbReference type="InterPro" id="IPR003594">
    <property type="entry name" value="HATPase_dom"/>
</dbReference>
<keyword evidence="11" id="KW-1185">Reference proteome</keyword>
<dbReference type="Gene3D" id="1.10.287.130">
    <property type="match status" value="1"/>
</dbReference>
<dbReference type="Pfam" id="PF00512">
    <property type="entry name" value="HisKA"/>
    <property type="match status" value="1"/>
</dbReference>
<dbReference type="GO" id="GO:0016301">
    <property type="term" value="F:kinase activity"/>
    <property type="evidence" value="ECO:0007669"/>
    <property type="project" value="UniProtKB-KW"/>
</dbReference>
<dbReference type="Proteomes" id="UP000033497">
    <property type="component" value="Unassembled WGS sequence"/>
</dbReference>
<dbReference type="RefSeq" id="WP_045079288.1">
    <property type="nucleotide sequence ID" value="NZ_JSVU01000001.1"/>
</dbReference>
<dbReference type="Pfam" id="PF02518">
    <property type="entry name" value="HATPase_c"/>
    <property type="match status" value="1"/>
</dbReference>
<keyword evidence="4" id="KW-0808">Transferase</keyword>
<dbReference type="InterPro" id="IPR003661">
    <property type="entry name" value="HisK_dim/P_dom"/>
</dbReference>
<dbReference type="InterPro" id="IPR005467">
    <property type="entry name" value="His_kinase_dom"/>
</dbReference>
<organism evidence="10 11">
    <name type="scientific">Aequorivita vladivostokensis</name>
    <dbReference type="NCBI Taxonomy" id="171194"/>
    <lineage>
        <taxon>Bacteria</taxon>
        <taxon>Pseudomonadati</taxon>
        <taxon>Bacteroidota</taxon>
        <taxon>Flavobacteriia</taxon>
        <taxon>Flavobacteriales</taxon>
        <taxon>Flavobacteriaceae</taxon>
        <taxon>Aequorivita</taxon>
    </lineage>
</organism>
<keyword evidence="8" id="KW-0472">Membrane</keyword>
<proteinExistence type="predicted"/>
<evidence type="ECO:0000256" key="3">
    <source>
        <dbReference type="ARBA" id="ARBA00022553"/>
    </source>
</evidence>
<dbReference type="InterPro" id="IPR036097">
    <property type="entry name" value="HisK_dim/P_sf"/>
</dbReference>